<name>A0A4R6V3F6_9GAMM</name>
<dbReference type="PANTHER" id="PTHR45632">
    <property type="entry name" value="LD33804P"/>
    <property type="match status" value="1"/>
</dbReference>
<accession>A0A4R6V3F6</accession>
<evidence type="ECO:0000313" key="2">
    <source>
        <dbReference type="EMBL" id="TDQ50684.1"/>
    </source>
</evidence>
<dbReference type="InterPro" id="IPR006652">
    <property type="entry name" value="Kelch_1"/>
</dbReference>
<gene>
    <name evidence="2" type="ORF">EV696_102367</name>
</gene>
<evidence type="ECO:0000256" key="1">
    <source>
        <dbReference type="SAM" id="SignalP"/>
    </source>
</evidence>
<proteinExistence type="predicted"/>
<protein>
    <submittedName>
        <fullName evidence="2">Kelch motif protein</fullName>
    </submittedName>
</protein>
<keyword evidence="1" id="KW-0732">Signal</keyword>
<dbReference type="Gene3D" id="2.120.10.80">
    <property type="entry name" value="Kelch-type beta propeller"/>
    <property type="match status" value="2"/>
</dbReference>
<dbReference type="OrthoDB" id="6192994at2"/>
<feature type="signal peptide" evidence="1">
    <location>
        <begin position="1"/>
        <end position="21"/>
    </location>
</feature>
<dbReference type="RefSeq" id="WP_133588060.1">
    <property type="nucleotide sequence ID" value="NZ_CP037953.1"/>
</dbReference>
<reference evidence="2 3" key="1">
    <citation type="submission" date="2019-03" db="EMBL/GenBank/DDBJ databases">
        <title>Genomic Encyclopedia of Type Strains, Phase IV (KMG-IV): sequencing the most valuable type-strain genomes for metagenomic binning, comparative biology and taxonomic classification.</title>
        <authorList>
            <person name="Goeker M."/>
        </authorList>
    </citation>
    <scope>NUCLEOTIDE SEQUENCE [LARGE SCALE GENOMIC DNA]</scope>
    <source>
        <strain evidence="2 3">DSM 103792</strain>
    </source>
</reference>
<evidence type="ECO:0000313" key="3">
    <source>
        <dbReference type="Proteomes" id="UP000295375"/>
    </source>
</evidence>
<keyword evidence="3" id="KW-1185">Reference proteome</keyword>
<dbReference type="Pfam" id="PF01344">
    <property type="entry name" value="Kelch_1"/>
    <property type="match status" value="1"/>
</dbReference>
<dbReference type="Proteomes" id="UP000295375">
    <property type="component" value="Unassembled WGS sequence"/>
</dbReference>
<dbReference type="InterPro" id="IPR015915">
    <property type="entry name" value="Kelch-typ_b-propeller"/>
</dbReference>
<comment type="caution">
    <text evidence="2">The sequence shown here is derived from an EMBL/GenBank/DDBJ whole genome shotgun (WGS) entry which is preliminary data.</text>
</comment>
<organism evidence="2 3">
    <name type="scientific">Permianibacter aggregans</name>
    <dbReference type="NCBI Taxonomy" id="1510150"/>
    <lineage>
        <taxon>Bacteria</taxon>
        <taxon>Pseudomonadati</taxon>
        <taxon>Pseudomonadota</taxon>
        <taxon>Gammaproteobacteria</taxon>
        <taxon>Pseudomonadales</taxon>
        <taxon>Pseudomonadaceae</taxon>
        <taxon>Permianibacter</taxon>
    </lineage>
</organism>
<dbReference type="EMBL" id="SNYM01000002">
    <property type="protein sequence ID" value="TDQ50684.1"/>
    <property type="molecule type" value="Genomic_DNA"/>
</dbReference>
<dbReference type="AlphaFoldDB" id="A0A4R6V3F6"/>
<dbReference type="SUPFAM" id="SSF117281">
    <property type="entry name" value="Kelch motif"/>
    <property type="match status" value="1"/>
</dbReference>
<feature type="chain" id="PRO_5020349147" evidence="1">
    <location>
        <begin position="22"/>
        <end position="357"/>
    </location>
</feature>
<sequence length="357" mass="39277">MSYLARWALVWALCCGAPSFAAEPLNQSALPPVPQPLANNAVARLDIAGRYRLYSFMGLGPGKAAEDISRAAYELDADTGRWHVLPPVPGPSRLASVAAGAGRYLYLFGGYTVAGNGEEVSTPEVWRFDPLQRRYDPMPPMPKPVDDSVALVWRERHILLISGWHNDGNVSDVQWFDTGAERWSKATAFPGKAVFGHAGGLLDDHMLICGGVYVAGVEQGRRQYRLSDECWLGYLNENVLGDIQWRPIKAPSSAFRYRAAATGTRLRGRHIVFAGGTQRPYNYNGIGYDGVPAEPVAEVMAFNLHNQTWENWGTLPTPTMDHRGLMELNGGLVTIGGMESGQKVTPVVRRFIPPTRR</sequence>